<proteinExistence type="predicted"/>
<evidence type="ECO:0000313" key="1">
    <source>
        <dbReference type="EMBL" id="SHK54871.1"/>
    </source>
</evidence>
<dbReference type="STRING" id="1121421.SAMN02745123_02270"/>
<evidence type="ECO:0000313" key="2">
    <source>
        <dbReference type="Proteomes" id="UP000183997"/>
    </source>
</evidence>
<protein>
    <submittedName>
        <fullName evidence="1">Uncharacterized protein</fullName>
    </submittedName>
</protein>
<keyword evidence="2" id="KW-1185">Reference proteome</keyword>
<name>A0A1M6TD32_9FIRM</name>
<organism evidence="1 2">
    <name type="scientific">Desulforamulus aeronauticus DSM 10349</name>
    <dbReference type="NCBI Taxonomy" id="1121421"/>
    <lineage>
        <taxon>Bacteria</taxon>
        <taxon>Bacillati</taxon>
        <taxon>Bacillota</taxon>
        <taxon>Clostridia</taxon>
        <taxon>Eubacteriales</taxon>
        <taxon>Peptococcaceae</taxon>
        <taxon>Desulforamulus</taxon>
    </lineage>
</organism>
<accession>A0A1M6TD32</accession>
<reference evidence="2" key="1">
    <citation type="submission" date="2016-11" db="EMBL/GenBank/DDBJ databases">
        <authorList>
            <person name="Varghese N."/>
            <person name="Submissions S."/>
        </authorList>
    </citation>
    <scope>NUCLEOTIDE SEQUENCE [LARGE SCALE GENOMIC DNA]</scope>
    <source>
        <strain evidence="2">DSM 10349</strain>
    </source>
</reference>
<dbReference type="AlphaFoldDB" id="A0A1M6TD32"/>
<sequence>MGTFARIPCLTLRFSLRYSLVNTNFFTSQATATVFWLLQTNMPMTQKTYFSKHVIWTHGNTFIASPTLFCIDRDMLGFEDSFSGLTQKVTNHDRLL</sequence>
<gene>
    <name evidence="1" type="ORF">SAMN02745123_02270</name>
</gene>
<dbReference type="Proteomes" id="UP000183997">
    <property type="component" value="Unassembled WGS sequence"/>
</dbReference>
<dbReference type="EMBL" id="FRAR01000016">
    <property type="protein sequence ID" value="SHK54871.1"/>
    <property type="molecule type" value="Genomic_DNA"/>
</dbReference>